<gene>
    <name evidence="1" type="ORF">NQ176_g10032</name>
</gene>
<protein>
    <submittedName>
        <fullName evidence="1">Uncharacterized protein</fullName>
    </submittedName>
</protein>
<evidence type="ECO:0000313" key="2">
    <source>
        <dbReference type="Proteomes" id="UP001143910"/>
    </source>
</evidence>
<comment type="caution">
    <text evidence="1">The sequence shown here is derived from an EMBL/GenBank/DDBJ whole genome shotgun (WGS) entry which is preliminary data.</text>
</comment>
<sequence>MAPGDQNKPQAHLHADDSLPNDLVQKARGLKNLIASERSDESLQRCRDFMGGAKLTDKSPLQLSKAGKDGACFRRSPGALQQANSAMPGQFQPGKMTAANNANENKAALTVGSPPASSSPFALQLCLSTISIAHTAHLRISLHPLILVLPSVSSPLLSLLVFFLIVTFGSPPVVSTTSQCSSSTHSACIDGPLAMAETQIHHGPYDAIPATASPGLLFLKNLLPALDSLGPFDAHGEPIGQPALIQFLAPAATFVMNGGPPIHAVDVLRMLPKRSERLSRFHHDVSVAWDIAASDGSGKRTVMYESTSISTFKEDPEAVEVKVAEFNIVELVPTTDPGTGEVTLKAVQLRAFLDGAPVTSRAQLIAKE</sequence>
<dbReference type="EMBL" id="JANJQO010002543">
    <property type="protein sequence ID" value="KAJ2966687.1"/>
    <property type="molecule type" value="Genomic_DNA"/>
</dbReference>
<organism evidence="1 2">
    <name type="scientific">Zarea fungicola</name>
    <dbReference type="NCBI Taxonomy" id="93591"/>
    <lineage>
        <taxon>Eukaryota</taxon>
        <taxon>Fungi</taxon>
        <taxon>Dikarya</taxon>
        <taxon>Ascomycota</taxon>
        <taxon>Pezizomycotina</taxon>
        <taxon>Sordariomycetes</taxon>
        <taxon>Hypocreomycetidae</taxon>
        <taxon>Hypocreales</taxon>
        <taxon>Cordycipitaceae</taxon>
        <taxon>Zarea</taxon>
    </lineage>
</organism>
<proteinExistence type="predicted"/>
<evidence type="ECO:0000313" key="1">
    <source>
        <dbReference type="EMBL" id="KAJ2966687.1"/>
    </source>
</evidence>
<accession>A0ACC1MI31</accession>
<dbReference type="Proteomes" id="UP001143910">
    <property type="component" value="Unassembled WGS sequence"/>
</dbReference>
<reference evidence="1" key="1">
    <citation type="submission" date="2022-08" db="EMBL/GenBank/DDBJ databases">
        <title>Genome Sequence of Lecanicillium fungicola.</title>
        <authorList>
            <person name="Buettner E."/>
        </authorList>
    </citation>
    <scope>NUCLEOTIDE SEQUENCE</scope>
    <source>
        <strain evidence="1">Babe33</strain>
    </source>
</reference>
<name>A0ACC1MI31_9HYPO</name>
<keyword evidence="2" id="KW-1185">Reference proteome</keyword>